<organism evidence="1">
    <name type="scientific">marine sediment metagenome</name>
    <dbReference type="NCBI Taxonomy" id="412755"/>
    <lineage>
        <taxon>unclassified sequences</taxon>
        <taxon>metagenomes</taxon>
        <taxon>ecological metagenomes</taxon>
    </lineage>
</organism>
<comment type="caution">
    <text evidence="1">The sequence shown here is derived from an EMBL/GenBank/DDBJ whole genome shotgun (WGS) entry which is preliminary data.</text>
</comment>
<proteinExistence type="predicted"/>
<accession>A0A0F9FDX9</accession>
<dbReference type="AlphaFoldDB" id="A0A0F9FDX9"/>
<name>A0A0F9FDX9_9ZZZZ</name>
<reference evidence="1" key="1">
    <citation type="journal article" date="2015" name="Nature">
        <title>Complex archaea that bridge the gap between prokaryotes and eukaryotes.</title>
        <authorList>
            <person name="Spang A."/>
            <person name="Saw J.H."/>
            <person name="Jorgensen S.L."/>
            <person name="Zaremba-Niedzwiedzka K."/>
            <person name="Martijn J."/>
            <person name="Lind A.E."/>
            <person name="van Eijk R."/>
            <person name="Schleper C."/>
            <person name="Guy L."/>
            <person name="Ettema T.J."/>
        </authorList>
    </citation>
    <scope>NUCLEOTIDE SEQUENCE</scope>
</reference>
<protein>
    <submittedName>
        <fullName evidence="1">Uncharacterized protein</fullName>
    </submittedName>
</protein>
<dbReference type="EMBL" id="LAZR01021692">
    <property type="protein sequence ID" value="KKL84453.1"/>
    <property type="molecule type" value="Genomic_DNA"/>
</dbReference>
<sequence>MDNEKLLEQKACDMSINDLLNAIRLKLKPDR</sequence>
<evidence type="ECO:0000313" key="1">
    <source>
        <dbReference type="EMBL" id="KKL84453.1"/>
    </source>
</evidence>
<gene>
    <name evidence="1" type="ORF">LCGC14_1964560</name>
</gene>